<organism evidence="12">
    <name type="scientific">Glycine max</name>
    <name type="common">Soybean</name>
    <name type="synonym">Glycine hispida</name>
    <dbReference type="NCBI Taxonomy" id="3847"/>
    <lineage>
        <taxon>Eukaryota</taxon>
        <taxon>Viridiplantae</taxon>
        <taxon>Streptophyta</taxon>
        <taxon>Embryophyta</taxon>
        <taxon>Tracheophyta</taxon>
        <taxon>Spermatophyta</taxon>
        <taxon>Magnoliopsida</taxon>
        <taxon>eudicotyledons</taxon>
        <taxon>Gunneridae</taxon>
        <taxon>Pentapetalae</taxon>
        <taxon>rosids</taxon>
        <taxon>fabids</taxon>
        <taxon>Fabales</taxon>
        <taxon>Fabaceae</taxon>
        <taxon>Papilionoideae</taxon>
        <taxon>50 kb inversion clade</taxon>
        <taxon>NPAAA clade</taxon>
        <taxon>indigoferoid/millettioid clade</taxon>
        <taxon>Phaseoleae</taxon>
        <taxon>Glycine</taxon>
        <taxon>Glycine subgen. Soja</taxon>
    </lineage>
</organism>
<evidence type="ECO:0000256" key="6">
    <source>
        <dbReference type="ARBA" id="ARBA00023163"/>
    </source>
</evidence>
<evidence type="ECO:0000313" key="13">
    <source>
        <dbReference type="EnsemblPlants" id="KRH68454"/>
    </source>
</evidence>
<dbReference type="PANTHER" id="PTHR31713:SF92">
    <property type="entry name" value="CALMODULIN-BINDING PROTEIN"/>
    <property type="match status" value="1"/>
</dbReference>
<keyword evidence="6" id="KW-0804">Transcription</keyword>
<feature type="domain" description="Calmodulin binding protein-like N-terminal" evidence="9">
    <location>
        <begin position="85"/>
        <end position="232"/>
    </location>
</feature>
<dbReference type="GO" id="GO:0005516">
    <property type="term" value="F:calmodulin binding"/>
    <property type="evidence" value="ECO:0007669"/>
    <property type="project" value="InterPro"/>
</dbReference>
<dbReference type="STRING" id="3847.K7KGL0"/>
<dbReference type="HOGENOM" id="CLU_031504_2_0_1"/>
<dbReference type="InterPro" id="IPR046830">
    <property type="entry name" value="Calmod_bind_M"/>
</dbReference>
<evidence type="ECO:0000256" key="5">
    <source>
        <dbReference type="ARBA" id="ARBA00023159"/>
    </source>
</evidence>
<reference evidence="13" key="2">
    <citation type="submission" date="2018-02" db="UniProtKB">
        <authorList>
            <consortium name="EnsemblPlants"/>
        </authorList>
    </citation>
    <scope>IDENTIFICATION</scope>
    <source>
        <strain evidence="13">Williams 82</strain>
    </source>
</reference>
<keyword evidence="3" id="KW-0805">Transcription regulation</keyword>
<reference evidence="12" key="3">
    <citation type="submission" date="2018-07" db="EMBL/GenBank/DDBJ databases">
        <title>WGS assembly of Glycine max.</title>
        <authorList>
            <person name="Schmutz J."/>
            <person name="Cannon S."/>
            <person name="Schlueter J."/>
            <person name="Ma J."/>
            <person name="Mitros T."/>
            <person name="Nelson W."/>
            <person name="Hyten D."/>
            <person name="Song Q."/>
            <person name="Thelen J."/>
            <person name="Cheng J."/>
            <person name="Xu D."/>
            <person name="Hellsten U."/>
            <person name="May G."/>
            <person name="Yu Y."/>
            <person name="Sakurai T."/>
            <person name="Umezawa T."/>
            <person name="Bhattacharyya M."/>
            <person name="Sandhu D."/>
            <person name="Valliyodan B."/>
            <person name="Lindquist E."/>
            <person name="Peto M."/>
            <person name="Grant D."/>
            <person name="Shu S."/>
            <person name="Goodstein D."/>
            <person name="Barry K."/>
            <person name="Futrell-Griggs M."/>
            <person name="Abernathy B."/>
            <person name="Du J."/>
            <person name="Tian Z."/>
            <person name="Zhu L."/>
            <person name="Gill N."/>
            <person name="Joshi T."/>
            <person name="Libault M."/>
            <person name="Sethuraman A."/>
            <person name="Zhang X."/>
            <person name="Shinozaki K."/>
            <person name="Nguyen H."/>
            <person name="Wing R."/>
            <person name="Cregan P."/>
            <person name="Specht J."/>
            <person name="Grimwood J."/>
            <person name="Rokhsar D."/>
            <person name="Stacey G."/>
            <person name="Shoemaker R."/>
            <person name="Jackson S."/>
        </authorList>
    </citation>
    <scope>NUCLEOTIDE SEQUENCE</scope>
    <source>
        <tissue evidence="12">Callus</tissue>
    </source>
</reference>
<name>K7KGL0_SOYBN</name>
<evidence type="ECO:0000256" key="3">
    <source>
        <dbReference type="ARBA" id="ARBA00023015"/>
    </source>
</evidence>
<dbReference type="InterPro" id="IPR012416">
    <property type="entry name" value="CBP60"/>
</dbReference>
<dbReference type="PANTHER" id="PTHR31713">
    <property type="entry name" value="OS02G0177800 PROTEIN"/>
    <property type="match status" value="1"/>
</dbReference>
<evidence type="ECO:0000256" key="8">
    <source>
        <dbReference type="SAM" id="MobiDB-lite"/>
    </source>
</evidence>
<keyword evidence="5" id="KW-0010">Activator</keyword>
<dbReference type="Pfam" id="PF20451">
    <property type="entry name" value="Calmod_bind_M"/>
    <property type="match status" value="1"/>
</dbReference>
<dbReference type="Gramene" id="KRH68454">
    <property type="protein sequence ID" value="KRH68454"/>
    <property type="gene ID" value="GLYMA_03G232400"/>
</dbReference>
<dbReference type="GO" id="GO:0003700">
    <property type="term" value="F:DNA-binding transcription factor activity"/>
    <property type="evidence" value="ECO:0000318"/>
    <property type="project" value="GO_Central"/>
</dbReference>
<dbReference type="InterPro" id="IPR046831">
    <property type="entry name" value="Calmodulin_bind_N"/>
</dbReference>
<feature type="domain" description="Calmodulin binding protein C-terminal" evidence="11">
    <location>
        <begin position="317"/>
        <end position="376"/>
    </location>
</feature>
<reference evidence="12 13" key="1">
    <citation type="journal article" date="2010" name="Nature">
        <title>Genome sequence of the palaeopolyploid soybean.</title>
        <authorList>
            <person name="Schmutz J."/>
            <person name="Cannon S.B."/>
            <person name="Schlueter J."/>
            <person name="Ma J."/>
            <person name="Mitros T."/>
            <person name="Nelson W."/>
            <person name="Hyten D.L."/>
            <person name="Song Q."/>
            <person name="Thelen J.J."/>
            <person name="Cheng J."/>
            <person name="Xu D."/>
            <person name="Hellsten U."/>
            <person name="May G.D."/>
            <person name="Yu Y."/>
            <person name="Sakurai T."/>
            <person name="Umezawa T."/>
            <person name="Bhattacharyya M.K."/>
            <person name="Sandhu D."/>
            <person name="Valliyodan B."/>
            <person name="Lindquist E."/>
            <person name="Peto M."/>
            <person name="Grant D."/>
            <person name="Shu S."/>
            <person name="Goodstein D."/>
            <person name="Barry K."/>
            <person name="Futrell-Griggs M."/>
            <person name="Abernathy B."/>
            <person name="Du J."/>
            <person name="Tian Z."/>
            <person name="Zhu L."/>
            <person name="Gill N."/>
            <person name="Joshi T."/>
            <person name="Libault M."/>
            <person name="Sethuraman A."/>
            <person name="Zhang X.-C."/>
            <person name="Shinozaki K."/>
            <person name="Nguyen H.T."/>
            <person name="Wing R.A."/>
            <person name="Cregan P."/>
            <person name="Specht J."/>
            <person name="Grimwood J."/>
            <person name="Rokhsar D."/>
            <person name="Stacey G."/>
            <person name="Shoemaker R.C."/>
            <person name="Jackson S.A."/>
        </authorList>
    </citation>
    <scope>NUCLEOTIDE SEQUENCE [LARGE SCALE GENOMIC DNA]</scope>
    <source>
        <strain evidence="13">cv. Williams 82</strain>
        <tissue evidence="12">Callus</tissue>
    </source>
</reference>
<dbReference type="ExpressionAtlas" id="K7KGL0">
    <property type="expression patterns" value="baseline and differential"/>
</dbReference>
<keyword evidence="14" id="KW-1185">Reference proteome</keyword>
<dbReference type="AlphaFoldDB" id="K7KGL0"/>
<dbReference type="GO" id="GO:0080142">
    <property type="term" value="P:regulation of salicylic acid biosynthetic process"/>
    <property type="evidence" value="ECO:0000318"/>
    <property type="project" value="GO_Central"/>
</dbReference>
<evidence type="ECO:0000313" key="12">
    <source>
        <dbReference type="EMBL" id="KRH68454.1"/>
    </source>
</evidence>
<dbReference type="FunCoup" id="K7KGL0">
    <property type="interactions" value="25"/>
</dbReference>
<dbReference type="PaxDb" id="3847-GLYMA03G39170.2"/>
<dbReference type="Pfam" id="PF07887">
    <property type="entry name" value="Calmodulin_bind"/>
    <property type="match status" value="1"/>
</dbReference>
<evidence type="ECO:0000313" key="14">
    <source>
        <dbReference type="Proteomes" id="UP000008827"/>
    </source>
</evidence>
<dbReference type="OrthoDB" id="748178at2759"/>
<feature type="region of interest" description="Disordered" evidence="8">
    <location>
        <begin position="1"/>
        <end position="23"/>
    </location>
</feature>
<keyword evidence="4" id="KW-0238">DNA-binding</keyword>
<sequence length="618" mass="70453">MVSKRQSGQRHEGRGKVPIQEQKQASISGLRNVINALWMSDKSSYLENFLRRVVREVVEQKIQDQAHLFSRERVGEAGISGAKHLKLCFINKLPETIFTRSSIITKDESFLQIALFDVRTESVVNDGPLSSLKIEICVLDGEFGSHGCEDWTEDEFNSNILREREGKEPLLIGERFITLKGGVGCITKIAFSDNSRWQRSRRFRIGVKAVQPTSNGEKIQEGRSEPFVVKDNRGESYKKHYPPYLKLNDDIWRLKKIAKEGKIHKQLSLHGIHNVKDLLRFYITNEPSLYETFGNIPKKSWLVITEHAKACEIDDYQLYSYHSEELQVGLLFNSIYILVGVTFDWQNYYLPDTLNPREKHLVEIVKHQAYKNVYDLKLIEETKLNYLNLAACLKARQSDTQDQGLQHVNISTAQGICNGITFGYFIISYSVSLSKTLNLQGINHYSLSKGYGRTGQSVTFPDYSQPSISPSYTDEGMHDHQVYADPLPGITEMSQNSHLLDELSSEMYTEEDSCDLNGSQFPFVRGGYSTENESSEIQFIDDCPPYTTWEPETGILFGSPVGAEFSSYSTFINSDVDISSSGKTKAVWYKIRVALKWVISVKRDAAARRNGHLFYHNY</sequence>
<evidence type="ECO:0000256" key="7">
    <source>
        <dbReference type="ARBA" id="ARBA00023242"/>
    </source>
</evidence>
<comment type="similarity">
    <text evidence="2">Belongs to the plant ACBP60 protein family.</text>
</comment>
<evidence type="ECO:0008006" key="15">
    <source>
        <dbReference type="Google" id="ProtNLM"/>
    </source>
</evidence>
<gene>
    <name evidence="13" type="primary">LOC100816427</name>
    <name evidence="12" type="ORF">GLYMA_03G232400</name>
</gene>
<comment type="subcellular location">
    <subcellularLocation>
        <location evidence="1">Nucleus</location>
    </subcellularLocation>
</comment>
<dbReference type="GO" id="GO:0043565">
    <property type="term" value="F:sequence-specific DNA binding"/>
    <property type="evidence" value="ECO:0000318"/>
    <property type="project" value="GO_Central"/>
</dbReference>
<evidence type="ECO:0000256" key="2">
    <source>
        <dbReference type="ARBA" id="ARBA00007214"/>
    </source>
</evidence>
<accession>K7KGL0</accession>
<evidence type="ECO:0000259" key="9">
    <source>
        <dbReference type="Pfam" id="PF07887"/>
    </source>
</evidence>
<evidence type="ECO:0000259" key="11">
    <source>
        <dbReference type="Pfam" id="PF20452"/>
    </source>
</evidence>
<dbReference type="Pfam" id="PF20452">
    <property type="entry name" value="Calmod_bind_C"/>
    <property type="match status" value="1"/>
</dbReference>
<dbReference type="Proteomes" id="UP000008827">
    <property type="component" value="Chromosome 3"/>
</dbReference>
<protein>
    <recommendedName>
        <fullName evidence="15">Calmodulin-binding protein 60 D</fullName>
    </recommendedName>
</protein>
<feature type="domain" description="Calmodulin binding protein central" evidence="10">
    <location>
        <begin position="247"/>
        <end position="311"/>
    </location>
</feature>
<keyword evidence="7" id="KW-0539">Nucleus</keyword>
<evidence type="ECO:0000256" key="4">
    <source>
        <dbReference type="ARBA" id="ARBA00023125"/>
    </source>
</evidence>
<proteinExistence type="inferred from homology"/>
<dbReference type="GO" id="GO:0005634">
    <property type="term" value="C:nucleus"/>
    <property type="evidence" value="ECO:0000318"/>
    <property type="project" value="GO_Central"/>
</dbReference>
<evidence type="ECO:0000256" key="1">
    <source>
        <dbReference type="ARBA" id="ARBA00004123"/>
    </source>
</evidence>
<dbReference type="eggNOG" id="ENOG502QWE3">
    <property type="taxonomic scope" value="Eukaryota"/>
</dbReference>
<dbReference type="EnsemblPlants" id="KRH68454">
    <property type="protein sequence ID" value="KRH68454"/>
    <property type="gene ID" value="GLYMA_03G232400"/>
</dbReference>
<dbReference type="EMBL" id="CM000836">
    <property type="protein sequence ID" value="KRH68454.1"/>
    <property type="molecule type" value="Genomic_DNA"/>
</dbReference>
<evidence type="ECO:0000259" key="10">
    <source>
        <dbReference type="Pfam" id="PF20451"/>
    </source>
</evidence>
<dbReference type="InterPro" id="IPR046829">
    <property type="entry name" value="Calmod_bind_C"/>
</dbReference>